<protein>
    <recommendedName>
        <fullName evidence="3">DNA-binding protein</fullName>
    </recommendedName>
</protein>
<reference evidence="2" key="1">
    <citation type="submission" date="2015-11" db="EMBL/GenBank/DDBJ databases">
        <title>Complete genome sequence of a polyethylene-glycol degrader Sphingopyxis macrogoltabida 203N (NBRC 111659).</title>
        <authorList>
            <person name="Yoshiyuki O."/>
            <person name="Shouta N."/>
            <person name="Nagata Y."/>
            <person name="Numata M."/>
            <person name="Tsuchikane K."/>
            <person name="Hosoyama A."/>
            <person name="Yamazoe A."/>
            <person name="Tsuda M."/>
            <person name="Fujita N."/>
            <person name="Kawai F."/>
        </authorList>
    </citation>
    <scope>NUCLEOTIDE SEQUENCE [LARGE SCALE GENOMIC DNA]</scope>
    <source>
        <strain evidence="2">203N</strain>
    </source>
</reference>
<dbReference type="Proteomes" id="UP000076088">
    <property type="component" value="Chromosome"/>
</dbReference>
<gene>
    <name evidence="1" type="ORF">ATM17_12975</name>
</gene>
<dbReference type="EMBL" id="CP013344">
    <property type="protein sequence ID" value="AMU89950.1"/>
    <property type="molecule type" value="Genomic_DNA"/>
</dbReference>
<accession>A0AAC8Z169</accession>
<name>A0AAC8Z169_SPHMC</name>
<keyword evidence="2" id="KW-1185">Reference proteome</keyword>
<evidence type="ECO:0008006" key="3">
    <source>
        <dbReference type="Google" id="ProtNLM"/>
    </source>
</evidence>
<sequence>MNAITLNIDVGELASALADQLVQRGLVVPQQSAEMPDPDELWSAQQVREYLGISTSTFYQRRATPGFPNLVDRPGQPRWRAAEVRAWAAGR</sequence>
<dbReference type="AlphaFoldDB" id="A0AAC8Z169"/>
<dbReference type="RefSeq" id="WP_054726143.1">
    <property type="nucleotide sequence ID" value="NZ_CP009429.1"/>
</dbReference>
<evidence type="ECO:0000313" key="1">
    <source>
        <dbReference type="EMBL" id="AMU89950.1"/>
    </source>
</evidence>
<evidence type="ECO:0000313" key="2">
    <source>
        <dbReference type="Proteomes" id="UP000076088"/>
    </source>
</evidence>
<proteinExistence type="predicted"/>
<reference evidence="1 2" key="2">
    <citation type="journal article" date="2016" name="Genome Announc.">
        <title>Complete Genome Sequence of Sphingopyxis macrogoltabida Strain 203N (NBRC 111659), a Polyethylene Glycol Degrader.</title>
        <authorList>
            <person name="Ohtsubo Y."/>
            <person name="Nonoyama S."/>
            <person name="Nagata Y."/>
            <person name="Numata M."/>
            <person name="Tsuchikane K."/>
            <person name="Hosoyama A."/>
            <person name="Yamazoe A."/>
            <person name="Tsuda M."/>
            <person name="Fujita N."/>
            <person name="Kawai F."/>
        </authorList>
    </citation>
    <scope>NUCLEOTIDE SEQUENCE [LARGE SCALE GENOMIC DNA]</scope>
    <source>
        <strain evidence="1 2">203N</strain>
    </source>
</reference>
<organism evidence="1 2">
    <name type="scientific">Sphingopyxis macrogoltabida</name>
    <name type="common">Sphingomonas macrogoltabidus</name>
    <dbReference type="NCBI Taxonomy" id="33050"/>
    <lineage>
        <taxon>Bacteria</taxon>
        <taxon>Pseudomonadati</taxon>
        <taxon>Pseudomonadota</taxon>
        <taxon>Alphaproteobacteria</taxon>
        <taxon>Sphingomonadales</taxon>
        <taxon>Sphingomonadaceae</taxon>
        <taxon>Sphingopyxis</taxon>
    </lineage>
</organism>
<dbReference type="KEGG" id="smaz:LH19_06830"/>